<accession>A0ABR2WDR0</accession>
<proteinExistence type="predicted"/>
<sequence length="135" mass="13932">TTPEQPTPTPEQPTTTPEQPTPTPEQPTPTPEQPTDNSNTGSPTRTPSPTVASSTPFDSISGSIVSTQADGQLVKDVVVTAYTTIDGKPTIVSVTSKITGITGRPTVDYSGAVSLSTSLVILTSAVFVSCFTLLL</sequence>
<dbReference type="EMBL" id="JASJQH010003392">
    <property type="protein sequence ID" value="KAK9759643.1"/>
    <property type="molecule type" value="Genomic_DNA"/>
</dbReference>
<evidence type="ECO:0000313" key="3">
    <source>
        <dbReference type="EMBL" id="KAK9759643.1"/>
    </source>
</evidence>
<keyword evidence="4" id="KW-1185">Reference proteome</keyword>
<keyword evidence="2" id="KW-0812">Transmembrane</keyword>
<evidence type="ECO:0000256" key="1">
    <source>
        <dbReference type="SAM" id="MobiDB-lite"/>
    </source>
</evidence>
<feature type="region of interest" description="Disordered" evidence="1">
    <location>
        <begin position="1"/>
        <end position="63"/>
    </location>
</feature>
<dbReference type="Proteomes" id="UP001479436">
    <property type="component" value="Unassembled WGS sequence"/>
</dbReference>
<keyword evidence="2" id="KW-0472">Membrane</keyword>
<name>A0ABR2WDR0_9FUNG</name>
<evidence type="ECO:0000256" key="2">
    <source>
        <dbReference type="SAM" id="Phobius"/>
    </source>
</evidence>
<feature type="transmembrane region" description="Helical" evidence="2">
    <location>
        <begin position="112"/>
        <end position="134"/>
    </location>
</feature>
<evidence type="ECO:0000313" key="4">
    <source>
        <dbReference type="Proteomes" id="UP001479436"/>
    </source>
</evidence>
<feature type="compositionally biased region" description="Polar residues" evidence="1">
    <location>
        <begin position="36"/>
        <end position="63"/>
    </location>
</feature>
<comment type="caution">
    <text evidence="3">The sequence shown here is derived from an EMBL/GenBank/DDBJ whole genome shotgun (WGS) entry which is preliminary data.</text>
</comment>
<feature type="compositionally biased region" description="Pro residues" evidence="1">
    <location>
        <begin position="1"/>
        <end position="11"/>
    </location>
</feature>
<feature type="compositionally biased region" description="Pro residues" evidence="1">
    <location>
        <begin position="19"/>
        <end position="32"/>
    </location>
</feature>
<reference evidence="3 4" key="1">
    <citation type="submission" date="2023-04" db="EMBL/GenBank/DDBJ databases">
        <title>Genome of Basidiobolus ranarum AG-B5.</title>
        <authorList>
            <person name="Stajich J.E."/>
            <person name="Carter-House D."/>
            <person name="Gryganskyi A."/>
        </authorList>
    </citation>
    <scope>NUCLEOTIDE SEQUENCE [LARGE SCALE GENOMIC DNA]</scope>
    <source>
        <strain evidence="3 4">AG-B5</strain>
    </source>
</reference>
<protein>
    <submittedName>
        <fullName evidence="3">Uncharacterized protein</fullName>
    </submittedName>
</protein>
<gene>
    <name evidence="3" type="ORF">K7432_017147</name>
</gene>
<keyword evidence="2" id="KW-1133">Transmembrane helix</keyword>
<organism evidence="3 4">
    <name type="scientific">Basidiobolus ranarum</name>
    <dbReference type="NCBI Taxonomy" id="34480"/>
    <lineage>
        <taxon>Eukaryota</taxon>
        <taxon>Fungi</taxon>
        <taxon>Fungi incertae sedis</taxon>
        <taxon>Zoopagomycota</taxon>
        <taxon>Entomophthoromycotina</taxon>
        <taxon>Basidiobolomycetes</taxon>
        <taxon>Basidiobolales</taxon>
        <taxon>Basidiobolaceae</taxon>
        <taxon>Basidiobolus</taxon>
    </lineage>
</organism>
<feature type="non-terminal residue" evidence="3">
    <location>
        <position position="1"/>
    </location>
</feature>